<accession>A0A0U4WIR3</accession>
<reference evidence="1 2" key="1">
    <citation type="submission" date="2015-12" db="EMBL/GenBank/DDBJ databases">
        <title>Genome sequence of Aneurinibacillus soli.</title>
        <authorList>
            <person name="Lee J.S."/>
            <person name="Lee K.C."/>
            <person name="Kim K.K."/>
            <person name="Lee B.W."/>
        </authorList>
    </citation>
    <scope>NUCLEOTIDE SEQUENCE [LARGE SCALE GENOMIC DNA]</scope>
    <source>
        <strain evidence="1 2">CB4</strain>
    </source>
</reference>
<dbReference type="InterPro" id="IPR017034">
    <property type="entry name" value="Abi_system_AbiD/AbiF"/>
</dbReference>
<dbReference type="EMBL" id="AP017312">
    <property type="protein sequence ID" value="BAU28472.1"/>
    <property type="molecule type" value="Genomic_DNA"/>
</dbReference>
<name>A0A0U4WIR3_9BACL</name>
<evidence type="ECO:0000313" key="1">
    <source>
        <dbReference type="EMBL" id="BAU28472.1"/>
    </source>
</evidence>
<protein>
    <submittedName>
        <fullName evidence="1">Abi-like protein</fullName>
    </submittedName>
</protein>
<dbReference type="Pfam" id="PF07751">
    <property type="entry name" value="Abi_2"/>
    <property type="match status" value="1"/>
</dbReference>
<organism evidence="1 2">
    <name type="scientific">Aneurinibacillus soli</name>
    <dbReference type="NCBI Taxonomy" id="1500254"/>
    <lineage>
        <taxon>Bacteria</taxon>
        <taxon>Bacillati</taxon>
        <taxon>Bacillota</taxon>
        <taxon>Bacilli</taxon>
        <taxon>Bacillales</taxon>
        <taxon>Paenibacillaceae</taxon>
        <taxon>Aneurinibacillus group</taxon>
        <taxon>Aneurinibacillus</taxon>
    </lineage>
</organism>
<dbReference type="PIRSF" id="PIRSF034934">
    <property type="entry name" value="AbiF_AbiD"/>
    <property type="match status" value="1"/>
</dbReference>
<dbReference type="RefSeq" id="WP_157737974.1">
    <property type="nucleotide sequence ID" value="NZ_AP017312.1"/>
</dbReference>
<keyword evidence="2" id="KW-1185">Reference proteome</keyword>
<sequence length="292" mass="34783">MSESTEQPNLKPPLTYEEQLNLLKIRGLVIKNDLEATEILKRVNYYRLKGYMLSLKQKEQFFAGISFEHIFNLYEFDRKLRNILIPMLENIEIAFRTDIAYLLAHKYGSIGYKNRKFFQNEKWHAEFLSRIDNEVKHENETFITHHKIKYNGQLPAWVMVEVLSFGALSMLFHNLHKEDQKQIAQSIYYVSAFYIKSWLRCLSYIRNVCAHYGRLYNKRKLIVSPKLFDSDLQKGVKEGSVFSAIYIMRRLCRDNEEWHSFVTNLHALLEQYEDVKLNDIGFPDNWYDLLNG</sequence>
<dbReference type="AlphaFoldDB" id="A0A0U4WIR3"/>
<dbReference type="Proteomes" id="UP000217696">
    <property type="component" value="Chromosome"/>
</dbReference>
<gene>
    <name evidence="1" type="ORF">CB4_02646</name>
</gene>
<evidence type="ECO:0000313" key="2">
    <source>
        <dbReference type="Proteomes" id="UP000217696"/>
    </source>
</evidence>
<dbReference type="InterPro" id="IPR011664">
    <property type="entry name" value="Abi_system_AbiD/AbiF-like"/>
</dbReference>
<dbReference type="KEGG" id="asoc:CB4_02646"/>
<proteinExistence type="predicted"/>